<dbReference type="GO" id="GO:0071944">
    <property type="term" value="C:cell periphery"/>
    <property type="evidence" value="ECO:0007669"/>
    <property type="project" value="UniProtKB-ARBA"/>
</dbReference>
<evidence type="ECO:0000256" key="4">
    <source>
        <dbReference type="ARBA" id="ARBA00022737"/>
    </source>
</evidence>
<dbReference type="Pfam" id="PF12661">
    <property type="entry name" value="hEGF"/>
    <property type="match status" value="1"/>
</dbReference>
<feature type="disulfide bond" evidence="10">
    <location>
        <begin position="212"/>
        <end position="222"/>
    </location>
</feature>
<feature type="domain" description="EGF-like" evidence="12">
    <location>
        <begin position="135"/>
        <end position="171"/>
    </location>
</feature>
<dbReference type="FunFam" id="2.10.25.10:FF:000247">
    <property type="entry name" value="Delta/notch like EGF repeat containing"/>
    <property type="match status" value="1"/>
</dbReference>
<evidence type="ECO:0000259" key="12">
    <source>
        <dbReference type="PROSITE" id="PS50026"/>
    </source>
</evidence>
<protein>
    <submittedName>
        <fullName evidence="14">Fibropellin-3-like</fullName>
    </submittedName>
</protein>
<dbReference type="Proteomes" id="UP000694844">
    <property type="component" value="Chromosome 5"/>
</dbReference>
<keyword evidence="8 10" id="KW-1015">Disulfide bond</keyword>
<proteinExistence type="predicted"/>
<keyword evidence="4" id="KW-0677">Repeat</keyword>
<dbReference type="SUPFAM" id="SSF57196">
    <property type="entry name" value="EGF/Laminin"/>
    <property type="match status" value="5"/>
</dbReference>
<dbReference type="GO" id="GO:0005509">
    <property type="term" value="F:calcium ion binding"/>
    <property type="evidence" value="ECO:0007669"/>
    <property type="project" value="InterPro"/>
</dbReference>
<feature type="disulfide bond" evidence="10">
    <location>
        <begin position="233"/>
        <end position="242"/>
    </location>
</feature>
<dbReference type="KEGG" id="cvn:111134163"/>
<dbReference type="PROSITE" id="PS50026">
    <property type="entry name" value="EGF_3"/>
    <property type="match status" value="5"/>
</dbReference>
<comment type="caution">
    <text evidence="10">Lacks conserved residue(s) required for the propagation of feature annotation.</text>
</comment>
<evidence type="ECO:0000256" key="3">
    <source>
        <dbReference type="ARBA" id="ARBA00022692"/>
    </source>
</evidence>
<dbReference type="Pfam" id="PF00008">
    <property type="entry name" value="EGF"/>
    <property type="match status" value="4"/>
</dbReference>
<feature type="domain" description="EGF-like" evidence="12">
    <location>
        <begin position="172"/>
        <end position="207"/>
    </location>
</feature>
<keyword evidence="13" id="KW-1185">Reference proteome</keyword>
<feature type="disulfide bond" evidence="10">
    <location>
        <begin position="197"/>
        <end position="206"/>
    </location>
</feature>
<dbReference type="GeneID" id="111134163"/>
<dbReference type="InterPro" id="IPR013032">
    <property type="entry name" value="EGF-like_CS"/>
</dbReference>
<feature type="domain" description="EGF-like" evidence="12">
    <location>
        <begin position="60"/>
        <end position="95"/>
    </location>
</feature>
<sequence length="335" mass="36688">MCCADKVKPHDLENCLKHCNLDPDFPLNDTQNCRICENGGTLNILSCTCDVHHQGDCCQDVVRCSDNPCKHGTCKDSTSSYVCTCDPGYEGVDCDTRKACSDGISCQHGGSCRDTGSPGFQCHCTRKYNGEFCENALSCHDAPCLNGGICTDVGGSFQCKCPYTHTGDICETGKTCSSHPCLHGTCTDTFSGFLCRCDVSYTGTVCDALITCASQPCQHGTCTDSPTGFKCACESSYTGVQCDTDIDQVKELLLPEWFPYLEYTLLSMVSLVGVMAMGCFFLKCCQAFGVIGKKDDDDEDKENQYEDYKRYKRDSIVPLDDRKPTSFKIHTGLEF</sequence>
<evidence type="ECO:0000313" key="13">
    <source>
        <dbReference type="Proteomes" id="UP000694844"/>
    </source>
</evidence>
<feature type="disulfide bond" evidence="10">
    <location>
        <begin position="161"/>
        <end position="170"/>
    </location>
</feature>
<accession>A0A8B8EGE6</accession>
<evidence type="ECO:0000313" key="14">
    <source>
        <dbReference type="RefSeq" id="XP_022338706.1"/>
    </source>
</evidence>
<dbReference type="PANTHER" id="PTHR24033">
    <property type="entry name" value="EGF-LIKE DOMAIN-CONTAINING PROTEIN"/>
    <property type="match status" value="1"/>
</dbReference>
<dbReference type="CDD" id="cd00054">
    <property type="entry name" value="EGF_CA"/>
    <property type="match status" value="2"/>
</dbReference>
<comment type="subcellular location">
    <subcellularLocation>
        <location evidence="1">Membrane</location>
        <topology evidence="1">Single-pass membrane protein</topology>
    </subcellularLocation>
</comment>
<dbReference type="SMART" id="SM00181">
    <property type="entry name" value="EGF"/>
    <property type="match status" value="5"/>
</dbReference>
<evidence type="ECO:0000256" key="9">
    <source>
        <dbReference type="ARBA" id="ARBA00023180"/>
    </source>
</evidence>
<evidence type="ECO:0000256" key="11">
    <source>
        <dbReference type="SAM" id="Phobius"/>
    </source>
</evidence>
<dbReference type="OrthoDB" id="430340at2759"/>
<keyword evidence="7 11" id="KW-0472">Membrane</keyword>
<evidence type="ECO:0000256" key="8">
    <source>
        <dbReference type="ARBA" id="ARBA00023157"/>
    </source>
</evidence>
<dbReference type="InterPro" id="IPR000742">
    <property type="entry name" value="EGF"/>
</dbReference>
<keyword evidence="6 11" id="KW-1133">Transmembrane helix</keyword>
<feature type="domain" description="EGF-like" evidence="12">
    <location>
        <begin position="96"/>
        <end position="134"/>
    </location>
</feature>
<dbReference type="PROSITE" id="PS00022">
    <property type="entry name" value="EGF_1"/>
    <property type="match status" value="5"/>
</dbReference>
<dbReference type="PANTHER" id="PTHR24033:SF151">
    <property type="entry name" value="NOTCH 2"/>
    <property type="match status" value="1"/>
</dbReference>
<evidence type="ECO:0000256" key="7">
    <source>
        <dbReference type="ARBA" id="ARBA00023136"/>
    </source>
</evidence>
<dbReference type="PROSITE" id="PS00010">
    <property type="entry name" value="ASX_HYDROXYL"/>
    <property type="match status" value="4"/>
</dbReference>
<reference evidence="14" key="1">
    <citation type="submission" date="2025-08" db="UniProtKB">
        <authorList>
            <consortium name="RefSeq"/>
        </authorList>
    </citation>
    <scope>IDENTIFICATION</scope>
    <source>
        <tissue evidence="14">Whole sample</tissue>
    </source>
</reference>
<dbReference type="RefSeq" id="XP_022338706.1">
    <property type="nucleotide sequence ID" value="XM_022482998.1"/>
</dbReference>
<feature type="transmembrane region" description="Helical" evidence="11">
    <location>
        <begin position="260"/>
        <end position="282"/>
    </location>
</feature>
<dbReference type="GO" id="GO:0007399">
    <property type="term" value="P:nervous system development"/>
    <property type="evidence" value="ECO:0007669"/>
    <property type="project" value="UniProtKB-ARBA"/>
</dbReference>
<keyword evidence="2 10" id="KW-0245">EGF-like domain</keyword>
<feature type="disulfide bond" evidence="10">
    <location>
        <begin position="176"/>
        <end position="186"/>
    </location>
</feature>
<feature type="disulfide bond" evidence="10">
    <location>
        <begin position="64"/>
        <end position="74"/>
    </location>
</feature>
<dbReference type="Gene3D" id="2.10.25.10">
    <property type="entry name" value="Laminin"/>
    <property type="match status" value="5"/>
</dbReference>
<keyword evidence="5" id="KW-0106">Calcium</keyword>
<dbReference type="GO" id="GO:0120025">
    <property type="term" value="C:plasma membrane bounded cell projection"/>
    <property type="evidence" value="ECO:0007669"/>
    <property type="project" value="UniProtKB-ARBA"/>
</dbReference>
<keyword evidence="3 11" id="KW-0812">Transmembrane</keyword>
<gene>
    <name evidence="14" type="primary">LOC111134163</name>
</gene>
<dbReference type="SMART" id="SM00179">
    <property type="entry name" value="EGF_CA"/>
    <property type="match status" value="5"/>
</dbReference>
<dbReference type="AlphaFoldDB" id="A0A8B8EGE6"/>
<evidence type="ECO:0000256" key="1">
    <source>
        <dbReference type="ARBA" id="ARBA00004167"/>
    </source>
</evidence>
<feature type="disulfide bond" evidence="10">
    <location>
        <begin position="124"/>
        <end position="133"/>
    </location>
</feature>
<evidence type="ECO:0000256" key="6">
    <source>
        <dbReference type="ARBA" id="ARBA00022989"/>
    </source>
</evidence>
<dbReference type="GO" id="GO:0016020">
    <property type="term" value="C:membrane"/>
    <property type="evidence" value="ECO:0007669"/>
    <property type="project" value="UniProtKB-SubCell"/>
</dbReference>
<feature type="disulfide bond" evidence="10">
    <location>
        <begin position="85"/>
        <end position="94"/>
    </location>
</feature>
<feature type="domain" description="EGF-like" evidence="12">
    <location>
        <begin position="208"/>
        <end position="243"/>
    </location>
</feature>
<dbReference type="InterPro" id="IPR000152">
    <property type="entry name" value="EGF-type_Asp/Asn_hydroxyl_site"/>
</dbReference>
<organism evidence="13 14">
    <name type="scientific">Crassostrea virginica</name>
    <name type="common">Eastern oyster</name>
    <dbReference type="NCBI Taxonomy" id="6565"/>
    <lineage>
        <taxon>Eukaryota</taxon>
        <taxon>Metazoa</taxon>
        <taxon>Spiralia</taxon>
        <taxon>Lophotrochozoa</taxon>
        <taxon>Mollusca</taxon>
        <taxon>Bivalvia</taxon>
        <taxon>Autobranchia</taxon>
        <taxon>Pteriomorphia</taxon>
        <taxon>Ostreida</taxon>
        <taxon>Ostreoidea</taxon>
        <taxon>Ostreidae</taxon>
        <taxon>Crassostrea</taxon>
    </lineage>
</organism>
<evidence type="ECO:0000256" key="5">
    <source>
        <dbReference type="ARBA" id="ARBA00022837"/>
    </source>
</evidence>
<evidence type="ECO:0000256" key="2">
    <source>
        <dbReference type="ARBA" id="ARBA00022536"/>
    </source>
</evidence>
<evidence type="ECO:0000256" key="10">
    <source>
        <dbReference type="PROSITE-ProRule" id="PRU00076"/>
    </source>
</evidence>
<keyword evidence="9" id="KW-0325">Glycoprotein</keyword>
<dbReference type="InterPro" id="IPR051830">
    <property type="entry name" value="NOTCH_homolog"/>
</dbReference>
<name>A0A8B8EGE6_CRAVI</name>
<dbReference type="InterPro" id="IPR001881">
    <property type="entry name" value="EGF-like_Ca-bd_dom"/>
</dbReference>
<dbReference type="PROSITE" id="PS01186">
    <property type="entry name" value="EGF_2"/>
    <property type="match status" value="1"/>
</dbReference>